<keyword evidence="4 8" id="KW-0812">Transmembrane</keyword>
<evidence type="ECO:0000256" key="7">
    <source>
        <dbReference type="ARBA" id="ARBA00023180"/>
    </source>
</evidence>
<dbReference type="PANTHER" id="PTHR10796">
    <property type="entry name" value="PATCHED-RELATED"/>
    <property type="match status" value="1"/>
</dbReference>
<reference evidence="11" key="2">
    <citation type="submission" date="2020-10" db="UniProtKB">
        <authorList>
            <consortium name="WormBaseParasite"/>
        </authorList>
    </citation>
    <scope>IDENTIFICATION</scope>
</reference>
<sequence>MASPEKAELGLVEQSPDESVPLVEVVEVPEAPLTVVGVKPVSDGLPVPRDRTIDSHDARWTTDPKKHKFVKFTEMISLNVVFGHLGRLIALFPMAFVISALIMSCLSLGMFKMHLRDRVRDGYTPTTSPSRYETDVLRKFFNLNSDPVITVAVFLPKDNGSMHRPEFLVEALRIHKHIKEHVNVTTKANATFTFNHFCGDFCDSAFFFEWLASEFEKPLIGENISMTLNYPISKMHGFDMHLERNFFGVRTVESIAAGNDTIDKVWAAQMQSNPNVRAVEKASNIRWIDLVQIMYNGQTMPGFDEESLAEWEMALYRYVRNEFKSDLIELQVLGSEIVDYEMNKDSQLMGPFITLGFVTMIAFAMITSLMSSFYYDAFSRWSVIIGPIAAIGSLLAVFVTFGIYGIAGMRINSVMLIMPFLTLGIGVNDSFIMAHCFMRHVRHTPSKSAIMEMVFSEIGPSITITTLTNVVTFIIGAMVPTAEIQLFCFAAAIALGYSYIFTLIVTGPLLVFLYNKIKASIDAPTEGKERCAKSLRIQFENIATKFVHAYSRLFCSWAFHVLNTVVYLTMLGFAIYGVINITARLDTEKILPRNSLIRRPHEIIAHQVWSEYYPLTVFMTKPFDLANERQFENFESLMRDLYAMDSCKGKNYTTSWIDDYKKYFNDNQNEYDFDFYSDDGISKDLGPLPKTGYDLRYFKNFLNNYAYKHYKSIIRYHKTSDDWRSIVIDQSMFNVVYEGLYTWQDRIDIMVRWRSIANRYPDLGIVMYEANAMFVDQMLSLKAVSIQSGLYTLACMFVVCVIFIQHPLGIASAVLSIGSIAINVIGFLYFWKLDLDPASLGAILMSVGLSVDFTAHPIYAYLHKSRSTYQNGRMVTIPLTSERERVENCINSVLYPMFQGGFSTALCVMPLLCIPDYIPLVFFKTVVLVVIFGLYHGLVVLPGFLILFTKPAENLHAAIKARFSTPENATNAIKDSEDRTPMVNATLKNLEASVL</sequence>
<dbReference type="PANTHER" id="PTHR10796:SF102">
    <property type="entry name" value="SSD DOMAIN-CONTAINING PROTEIN"/>
    <property type="match status" value="1"/>
</dbReference>
<keyword evidence="3" id="KW-1003">Cell membrane</keyword>
<feature type="domain" description="SSD" evidence="9">
    <location>
        <begin position="351"/>
        <end position="512"/>
    </location>
</feature>
<dbReference type="PROSITE" id="PS50156">
    <property type="entry name" value="SSD"/>
    <property type="match status" value="1"/>
</dbReference>
<feature type="transmembrane region" description="Helical" evidence="8">
    <location>
        <begin position="557"/>
        <end position="579"/>
    </location>
</feature>
<dbReference type="Pfam" id="PF02460">
    <property type="entry name" value="Patched"/>
    <property type="match status" value="1"/>
</dbReference>
<keyword evidence="6 8" id="KW-0472">Membrane</keyword>
<evidence type="ECO:0000256" key="6">
    <source>
        <dbReference type="ARBA" id="ARBA00023136"/>
    </source>
</evidence>
<feature type="transmembrane region" description="Helical" evidence="8">
    <location>
        <begin position="783"/>
        <end position="804"/>
    </location>
</feature>
<dbReference type="SUPFAM" id="SSF82866">
    <property type="entry name" value="Multidrug efflux transporter AcrB transmembrane domain"/>
    <property type="match status" value="2"/>
</dbReference>
<reference evidence="10" key="1">
    <citation type="journal article" date="2013" name="Genetics">
        <title>The draft genome and transcriptome of Panagrellus redivivus are shaped by the harsh demands of a free-living lifestyle.</title>
        <authorList>
            <person name="Srinivasan J."/>
            <person name="Dillman A.R."/>
            <person name="Macchietto M.G."/>
            <person name="Heikkinen L."/>
            <person name="Lakso M."/>
            <person name="Fracchia K.M."/>
            <person name="Antoshechkin I."/>
            <person name="Mortazavi A."/>
            <person name="Wong G."/>
            <person name="Sternberg P.W."/>
        </authorList>
    </citation>
    <scope>NUCLEOTIDE SEQUENCE [LARGE SCALE GENOMIC DNA]</scope>
    <source>
        <strain evidence="10">MT8872</strain>
    </source>
</reference>
<feature type="transmembrane region" description="Helical" evidence="8">
    <location>
        <begin position="810"/>
        <end position="831"/>
    </location>
</feature>
<evidence type="ECO:0000259" key="9">
    <source>
        <dbReference type="PROSITE" id="PS50156"/>
    </source>
</evidence>
<feature type="transmembrane region" description="Helical" evidence="8">
    <location>
        <begin position="926"/>
        <end position="948"/>
    </location>
</feature>
<feature type="transmembrane region" description="Helical" evidence="8">
    <location>
        <begin position="486"/>
        <end position="514"/>
    </location>
</feature>
<evidence type="ECO:0000313" key="11">
    <source>
        <dbReference type="WBParaSite" id="Pan_g15843.t1"/>
    </source>
</evidence>
<accession>A0A7E4V2R9</accession>
<dbReference type="InterPro" id="IPR003392">
    <property type="entry name" value="PTHD_SSD"/>
</dbReference>
<dbReference type="InterPro" id="IPR000731">
    <property type="entry name" value="SSD"/>
</dbReference>
<dbReference type="WBParaSite" id="Pan_g15843.t1">
    <property type="protein sequence ID" value="Pan_g15843.t1"/>
    <property type="gene ID" value="Pan_g15843"/>
</dbReference>
<keyword evidence="10" id="KW-1185">Reference proteome</keyword>
<name>A0A7E4V2R9_PANRE</name>
<evidence type="ECO:0000313" key="10">
    <source>
        <dbReference type="Proteomes" id="UP000492821"/>
    </source>
</evidence>
<dbReference type="GO" id="GO:0005886">
    <property type="term" value="C:plasma membrane"/>
    <property type="evidence" value="ECO:0007669"/>
    <property type="project" value="UniProtKB-SubCell"/>
</dbReference>
<feature type="transmembrane region" description="Helical" evidence="8">
    <location>
        <begin position="893"/>
        <end position="914"/>
    </location>
</feature>
<comment type="subcellular location">
    <subcellularLocation>
        <location evidence="1">Cell membrane</location>
        <topology evidence="1">Multi-pass membrane protein</topology>
    </subcellularLocation>
</comment>
<feature type="transmembrane region" description="Helical" evidence="8">
    <location>
        <begin position="352"/>
        <end position="375"/>
    </location>
</feature>
<dbReference type="AlphaFoldDB" id="A0A7E4V2R9"/>
<evidence type="ECO:0000256" key="8">
    <source>
        <dbReference type="SAM" id="Phobius"/>
    </source>
</evidence>
<evidence type="ECO:0000256" key="3">
    <source>
        <dbReference type="ARBA" id="ARBA00022475"/>
    </source>
</evidence>
<evidence type="ECO:0000256" key="2">
    <source>
        <dbReference type="ARBA" id="ARBA00005585"/>
    </source>
</evidence>
<evidence type="ECO:0000256" key="5">
    <source>
        <dbReference type="ARBA" id="ARBA00022989"/>
    </source>
</evidence>
<dbReference type="FunFam" id="1.20.1640.10:FF:000013">
    <property type="entry name" value="PaTched Related family"/>
    <property type="match status" value="1"/>
</dbReference>
<keyword evidence="7" id="KW-0325">Glycoprotein</keyword>
<keyword evidence="5 8" id="KW-1133">Transmembrane helix</keyword>
<feature type="transmembrane region" description="Helical" evidence="8">
    <location>
        <begin position="458"/>
        <end position="479"/>
    </location>
</feature>
<dbReference type="Gene3D" id="1.20.1640.10">
    <property type="entry name" value="Multidrug efflux transporter AcrB transmembrane domain"/>
    <property type="match status" value="2"/>
</dbReference>
<feature type="transmembrane region" description="Helical" evidence="8">
    <location>
        <begin position="416"/>
        <end position="438"/>
    </location>
</feature>
<dbReference type="GO" id="GO:0018996">
    <property type="term" value="P:molting cycle, collagen and cuticulin-based cuticle"/>
    <property type="evidence" value="ECO:0007669"/>
    <property type="project" value="TreeGrafter"/>
</dbReference>
<evidence type="ECO:0000256" key="4">
    <source>
        <dbReference type="ARBA" id="ARBA00022692"/>
    </source>
</evidence>
<comment type="similarity">
    <text evidence="2">Belongs to the patched family.</text>
</comment>
<dbReference type="Proteomes" id="UP000492821">
    <property type="component" value="Unassembled WGS sequence"/>
</dbReference>
<protein>
    <submittedName>
        <fullName evidence="11">SSD domain-containing protein</fullName>
    </submittedName>
</protein>
<dbReference type="GO" id="GO:0006897">
    <property type="term" value="P:endocytosis"/>
    <property type="evidence" value="ECO:0007669"/>
    <property type="project" value="TreeGrafter"/>
</dbReference>
<dbReference type="InterPro" id="IPR051697">
    <property type="entry name" value="Patched_domain-protein"/>
</dbReference>
<feature type="transmembrane region" description="Helical" evidence="8">
    <location>
        <begin position="381"/>
        <end position="404"/>
    </location>
</feature>
<evidence type="ECO:0000256" key="1">
    <source>
        <dbReference type="ARBA" id="ARBA00004651"/>
    </source>
</evidence>
<proteinExistence type="inferred from homology"/>
<organism evidence="10 11">
    <name type="scientific">Panagrellus redivivus</name>
    <name type="common">Microworm</name>
    <dbReference type="NCBI Taxonomy" id="6233"/>
    <lineage>
        <taxon>Eukaryota</taxon>
        <taxon>Metazoa</taxon>
        <taxon>Ecdysozoa</taxon>
        <taxon>Nematoda</taxon>
        <taxon>Chromadorea</taxon>
        <taxon>Rhabditida</taxon>
        <taxon>Tylenchina</taxon>
        <taxon>Panagrolaimomorpha</taxon>
        <taxon>Panagrolaimoidea</taxon>
        <taxon>Panagrolaimidae</taxon>
        <taxon>Panagrellus</taxon>
    </lineage>
</organism>
<feature type="transmembrane region" description="Helical" evidence="8">
    <location>
        <begin position="843"/>
        <end position="862"/>
    </location>
</feature>
<dbReference type="GO" id="GO:0030659">
    <property type="term" value="C:cytoplasmic vesicle membrane"/>
    <property type="evidence" value="ECO:0007669"/>
    <property type="project" value="TreeGrafter"/>
</dbReference>
<feature type="transmembrane region" description="Helical" evidence="8">
    <location>
        <begin position="88"/>
        <end position="111"/>
    </location>
</feature>